<dbReference type="AlphaFoldDB" id="A0A914GSZ8"/>
<accession>A0A914GSZ8</accession>
<keyword evidence="1" id="KW-1185">Reference proteome</keyword>
<dbReference type="Proteomes" id="UP000887572">
    <property type="component" value="Unplaced"/>
</dbReference>
<name>A0A914GSZ8_GLORO</name>
<sequence length="134" mass="14302">MPGEADLRVCHAILLPVSAQTAAEEAQNRCCSPASCSMASVCPTGVHALGQCAPGLYLCAAAVGGSIRRWTTSHRTVHSFQAVHCSLFPSCSLFTLSKLFTVHSFQAVHCSLFPSCSLFTLSKLSTRTHSKNLF</sequence>
<evidence type="ECO:0000313" key="1">
    <source>
        <dbReference type="Proteomes" id="UP000887572"/>
    </source>
</evidence>
<proteinExistence type="predicted"/>
<protein>
    <submittedName>
        <fullName evidence="2">Uncharacterized protein</fullName>
    </submittedName>
</protein>
<evidence type="ECO:0000313" key="2">
    <source>
        <dbReference type="WBParaSite" id="Gr19_v10_g10106.t1"/>
    </source>
</evidence>
<dbReference type="WBParaSite" id="Gr19_v10_g10106.t1">
    <property type="protein sequence ID" value="Gr19_v10_g10106.t1"/>
    <property type="gene ID" value="Gr19_v10_g10106"/>
</dbReference>
<reference evidence="2" key="1">
    <citation type="submission" date="2022-11" db="UniProtKB">
        <authorList>
            <consortium name="WormBaseParasite"/>
        </authorList>
    </citation>
    <scope>IDENTIFICATION</scope>
</reference>
<organism evidence="1 2">
    <name type="scientific">Globodera rostochiensis</name>
    <name type="common">Golden nematode worm</name>
    <name type="synonym">Heterodera rostochiensis</name>
    <dbReference type="NCBI Taxonomy" id="31243"/>
    <lineage>
        <taxon>Eukaryota</taxon>
        <taxon>Metazoa</taxon>
        <taxon>Ecdysozoa</taxon>
        <taxon>Nematoda</taxon>
        <taxon>Chromadorea</taxon>
        <taxon>Rhabditida</taxon>
        <taxon>Tylenchina</taxon>
        <taxon>Tylenchomorpha</taxon>
        <taxon>Tylenchoidea</taxon>
        <taxon>Heteroderidae</taxon>
        <taxon>Heteroderinae</taxon>
        <taxon>Globodera</taxon>
    </lineage>
</organism>